<evidence type="ECO:0000313" key="8">
    <source>
        <dbReference type="Proteomes" id="UP000256970"/>
    </source>
</evidence>
<dbReference type="InterPro" id="IPR011990">
    <property type="entry name" value="TPR-like_helical_dom_sf"/>
</dbReference>
<evidence type="ECO:0000256" key="4">
    <source>
        <dbReference type="SAM" id="Coils"/>
    </source>
</evidence>
<evidence type="ECO:0000256" key="2">
    <source>
        <dbReference type="ARBA" id="ARBA00022679"/>
    </source>
</evidence>
<feature type="domain" description="SET" evidence="6">
    <location>
        <begin position="300"/>
        <end position="627"/>
    </location>
</feature>
<keyword evidence="1" id="KW-0489">Methyltransferase</keyword>
<dbReference type="AlphaFoldDB" id="A0A383VC07"/>
<protein>
    <recommendedName>
        <fullName evidence="6">SET domain-containing protein</fullName>
    </recommendedName>
</protein>
<dbReference type="PANTHER" id="PTHR46165">
    <property type="entry name" value="SET AND MYND DOMAIN-CONTAINING PROTEIN 4"/>
    <property type="match status" value="1"/>
</dbReference>
<organism evidence="7 8">
    <name type="scientific">Tetradesmus obliquus</name>
    <name type="common">Green alga</name>
    <name type="synonym">Acutodesmus obliquus</name>
    <dbReference type="NCBI Taxonomy" id="3088"/>
    <lineage>
        <taxon>Eukaryota</taxon>
        <taxon>Viridiplantae</taxon>
        <taxon>Chlorophyta</taxon>
        <taxon>core chlorophytes</taxon>
        <taxon>Chlorophyceae</taxon>
        <taxon>CS clade</taxon>
        <taxon>Sphaeropleales</taxon>
        <taxon>Scenedesmaceae</taxon>
        <taxon>Tetradesmus</taxon>
    </lineage>
</organism>
<dbReference type="Gene3D" id="2.170.270.10">
    <property type="entry name" value="SET domain"/>
    <property type="match status" value="1"/>
</dbReference>
<dbReference type="InterPro" id="IPR001214">
    <property type="entry name" value="SET_dom"/>
</dbReference>
<keyword evidence="2" id="KW-0808">Transferase</keyword>
<dbReference type="GO" id="GO:0005634">
    <property type="term" value="C:nucleus"/>
    <property type="evidence" value="ECO:0007669"/>
    <property type="project" value="TreeGrafter"/>
</dbReference>
<dbReference type="GO" id="GO:0008168">
    <property type="term" value="F:methyltransferase activity"/>
    <property type="evidence" value="ECO:0007669"/>
    <property type="project" value="UniProtKB-KW"/>
</dbReference>
<keyword evidence="3" id="KW-0949">S-adenosyl-L-methionine</keyword>
<accession>A0A383VC07</accession>
<feature type="compositionally biased region" description="Low complexity" evidence="5">
    <location>
        <begin position="732"/>
        <end position="741"/>
    </location>
</feature>
<evidence type="ECO:0000256" key="1">
    <source>
        <dbReference type="ARBA" id="ARBA00022603"/>
    </source>
</evidence>
<dbReference type="Pfam" id="PF00856">
    <property type="entry name" value="SET"/>
    <property type="match status" value="1"/>
</dbReference>
<dbReference type="Gene3D" id="1.25.40.10">
    <property type="entry name" value="Tetratricopeptide repeat domain"/>
    <property type="match status" value="1"/>
</dbReference>
<sequence>MLQKLQQVLNHLHVDGTADRSSIIGARGLLSECPLYVQAVQQLSSNDVEGCTKDANRALFLKTEGNKSHLAGCFRQAACTYSEALRWLPAAEQLLEAARIHSNRALSLLQLAGSCTCCSCSKGCNSDRNHSSSSDACSAAVLARAAEQDCTAALACDACADSLAGKVLFRRARARLLLQQYAAAAEDAEAAAAAAQQAGDAPSAADAKQLLCSIRAAEAVAAEAGKRDAADHLQQLQLSMPMAGFPEVHPNLQQQQQQQCQQPASGPDLHRLNLLLQHHAWQAAQLMQQQQQQQQQRKQAPLRCCYSAAAGRHVVAAADILPGTLLLLEQPLAAVPVKRRRPRSAAAAAAGGDATGGDPAVAHGFCEWCFGPLGLAPWACTHCPQVQYCSSGCRAADATCPGGHQPGGPECGRPWARLLPEHARLASRCVAAAAAVRCKQGQQQQQQQQGVLSEQQVQQLRAELLSSLQQSWWAGDAASFKQPRGGSRAEAAADNGSSSSSSSREQLLEALLLSHLLSDIYQAAAANTQRNGSSSSSSSSSSEATSNPAALLKCLGQVVLNGVAIRPLLAGGSSADSGRQGLALYPAAALLNHSCDPNCSIRFEGRQLLLVCVRGAAAGQQLTISYGPQLGQQPTQLRQQLLLQQYGFVCCCSSCRKGLGLATEQQQQQQQGELAGPGSSCRPGACQLTDVQCQEAAASGFKCQSRSSCCPGAVLPEQLLPPGLAAEHPVHSGSSSSSSSSRGGGWMCSECGWRMPEQLQQQALVQLEAAAAAVAEAADLMGQHGAAAPTPQQQQHQQKIMRAMRLLQQAMSARRQFLHPQNQLLGASCHQTAAAAAAAAAVTASLTSPAASSLVLLQRSLQVSSASDVCSLLKALEQQLAALERLGLCGCPICSSAGKQPVASVNTAAEAAAEATPAAAVPLLPTRQQQQQLCQQLGLALEETCACRETVAGTCGQGLQLQQQELLVVVLQHLQGSVLAAVANLPPDALGTAAELLVAAAAVAALLDGTCSRRGCQQLDAAVNRQMLGCATGAAPAAQHAPVEQQIGVGAGGGAGTVVQQDASPGPWCRRCTRLLRLALAWVWHVDAVVERHLGAPVAGVAS</sequence>
<evidence type="ECO:0000313" key="7">
    <source>
        <dbReference type="EMBL" id="SZX63105.1"/>
    </source>
</evidence>
<feature type="region of interest" description="Disordered" evidence="5">
    <location>
        <begin position="479"/>
        <end position="501"/>
    </location>
</feature>
<evidence type="ECO:0000256" key="3">
    <source>
        <dbReference type="ARBA" id="ARBA00022691"/>
    </source>
</evidence>
<keyword evidence="4" id="KW-0175">Coiled coil</keyword>
<evidence type="ECO:0000259" key="6">
    <source>
        <dbReference type="PROSITE" id="PS50280"/>
    </source>
</evidence>
<dbReference type="GO" id="GO:0042826">
    <property type="term" value="F:histone deacetylase binding"/>
    <property type="evidence" value="ECO:0007669"/>
    <property type="project" value="TreeGrafter"/>
</dbReference>
<dbReference type="PANTHER" id="PTHR46165:SF2">
    <property type="entry name" value="SET AND MYND DOMAIN-CONTAINING PROTEIN 4"/>
    <property type="match status" value="1"/>
</dbReference>
<dbReference type="GO" id="GO:0005737">
    <property type="term" value="C:cytoplasm"/>
    <property type="evidence" value="ECO:0007669"/>
    <property type="project" value="TreeGrafter"/>
</dbReference>
<dbReference type="GO" id="GO:0032259">
    <property type="term" value="P:methylation"/>
    <property type="evidence" value="ECO:0007669"/>
    <property type="project" value="UniProtKB-KW"/>
</dbReference>
<feature type="coiled-coil region" evidence="4">
    <location>
        <begin position="171"/>
        <end position="198"/>
    </location>
</feature>
<keyword evidence="8" id="KW-1185">Reference proteome</keyword>
<dbReference type="SUPFAM" id="SSF48452">
    <property type="entry name" value="TPR-like"/>
    <property type="match status" value="1"/>
</dbReference>
<gene>
    <name evidence="7" type="ORF">BQ4739_LOCUS3668</name>
</gene>
<dbReference type="EMBL" id="FNXT01000284">
    <property type="protein sequence ID" value="SZX63105.1"/>
    <property type="molecule type" value="Genomic_DNA"/>
</dbReference>
<dbReference type="STRING" id="3088.A0A383VC07"/>
<dbReference type="InterPro" id="IPR046341">
    <property type="entry name" value="SET_dom_sf"/>
</dbReference>
<dbReference type="PROSITE" id="PS50280">
    <property type="entry name" value="SET"/>
    <property type="match status" value="1"/>
</dbReference>
<proteinExistence type="predicted"/>
<feature type="region of interest" description="Disordered" evidence="5">
    <location>
        <begin position="725"/>
        <end position="744"/>
    </location>
</feature>
<reference evidence="7 8" key="1">
    <citation type="submission" date="2016-10" db="EMBL/GenBank/DDBJ databases">
        <authorList>
            <person name="Cai Z."/>
        </authorList>
    </citation>
    <scope>NUCLEOTIDE SEQUENCE [LARGE SCALE GENOMIC DNA]</scope>
</reference>
<dbReference type="Proteomes" id="UP000256970">
    <property type="component" value="Unassembled WGS sequence"/>
</dbReference>
<dbReference type="InterPro" id="IPR052097">
    <property type="entry name" value="SET-MYND_domain_protein"/>
</dbReference>
<name>A0A383VC07_TETOB</name>
<dbReference type="SUPFAM" id="SSF82199">
    <property type="entry name" value="SET domain"/>
    <property type="match status" value="1"/>
</dbReference>
<evidence type="ECO:0000256" key="5">
    <source>
        <dbReference type="SAM" id="MobiDB-lite"/>
    </source>
</evidence>